<keyword evidence="3" id="KW-1185">Reference proteome</keyword>
<comment type="caution">
    <text evidence="2">The sequence shown here is derived from an EMBL/GenBank/DDBJ whole genome shotgun (WGS) entry which is preliminary data.</text>
</comment>
<accession>A0A8J2R7Y1</accession>
<name>A0A8J2R7Y1_9NEOP</name>
<sequence length="82" mass="9079">MPAAATEDPRGMRRRVIYDPPAASPHLTSRPSPDRDKLSASRPLRVNKGDGYTENASRGVRCVMQACVLCAMWTCNDGRSFR</sequence>
<dbReference type="OrthoDB" id="7169700at2759"/>
<dbReference type="Proteomes" id="UP000789524">
    <property type="component" value="Unassembled WGS sequence"/>
</dbReference>
<dbReference type="EMBL" id="CAKASE010000083">
    <property type="protein sequence ID" value="CAG9585036.1"/>
    <property type="molecule type" value="Genomic_DNA"/>
</dbReference>
<evidence type="ECO:0000313" key="3">
    <source>
        <dbReference type="Proteomes" id="UP000789524"/>
    </source>
</evidence>
<protein>
    <submittedName>
        <fullName evidence="2">(African queen) hypothetical protein</fullName>
    </submittedName>
</protein>
<gene>
    <name evidence="2" type="ORF">DCHRY22_LOCUS15529</name>
</gene>
<dbReference type="AlphaFoldDB" id="A0A8J2R7Y1"/>
<reference evidence="2" key="1">
    <citation type="submission" date="2021-09" db="EMBL/GenBank/DDBJ databases">
        <authorList>
            <person name="Martin H S."/>
        </authorList>
    </citation>
    <scope>NUCLEOTIDE SEQUENCE</scope>
</reference>
<proteinExistence type="predicted"/>
<feature type="region of interest" description="Disordered" evidence="1">
    <location>
        <begin position="1"/>
        <end position="54"/>
    </location>
</feature>
<evidence type="ECO:0000256" key="1">
    <source>
        <dbReference type="SAM" id="MobiDB-lite"/>
    </source>
</evidence>
<organism evidence="2 3">
    <name type="scientific">Danaus chrysippus</name>
    <name type="common">African queen</name>
    <dbReference type="NCBI Taxonomy" id="151541"/>
    <lineage>
        <taxon>Eukaryota</taxon>
        <taxon>Metazoa</taxon>
        <taxon>Ecdysozoa</taxon>
        <taxon>Arthropoda</taxon>
        <taxon>Hexapoda</taxon>
        <taxon>Insecta</taxon>
        <taxon>Pterygota</taxon>
        <taxon>Neoptera</taxon>
        <taxon>Endopterygota</taxon>
        <taxon>Lepidoptera</taxon>
        <taxon>Glossata</taxon>
        <taxon>Ditrysia</taxon>
        <taxon>Papilionoidea</taxon>
        <taxon>Nymphalidae</taxon>
        <taxon>Danainae</taxon>
        <taxon>Danaini</taxon>
        <taxon>Danaina</taxon>
        <taxon>Danaus</taxon>
        <taxon>Anosia</taxon>
    </lineage>
</organism>
<evidence type="ECO:0000313" key="2">
    <source>
        <dbReference type="EMBL" id="CAG9585036.1"/>
    </source>
</evidence>